<dbReference type="InterPro" id="IPR042215">
    <property type="entry name" value="CarD-like_C"/>
</dbReference>
<gene>
    <name evidence="2" type="ORF">FYJ83_05020</name>
</gene>
<dbReference type="GO" id="GO:0009303">
    <property type="term" value="P:rRNA transcription"/>
    <property type="evidence" value="ECO:0007669"/>
    <property type="project" value="TreeGrafter"/>
</dbReference>
<evidence type="ECO:0000259" key="1">
    <source>
        <dbReference type="SMART" id="SM01058"/>
    </source>
</evidence>
<dbReference type="Gene3D" id="1.20.58.1290">
    <property type="entry name" value="CarD-like, C-terminal domain"/>
    <property type="match status" value="1"/>
</dbReference>
<dbReference type="SUPFAM" id="SSF141259">
    <property type="entry name" value="CarD-like"/>
    <property type="match status" value="1"/>
</dbReference>
<evidence type="ECO:0000313" key="2">
    <source>
        <dbReference type="EMBL" id="MSU00828.1"/>
    </source>
</evidence>
<dbReference type="RefSeq" id="WP_154439249.1">
    <property type="nucleotide sequence ID" value="NZ_JAHLPJ010000001.1"/>
</dbReference>
<sequence length="168" mass="19420">MFNIGDKVVYPMHGAGIIEGIEEREILGEKRKYFIMRMPIGDMKVMVPVDNVEEVGVREVITKVDLERVISILKGNKTSMPQNWNRRYRINMDRIKSGDIFEIAAVVRNLLMMDMEKGLSTGERKMLISAKQMLLSEMVLVSEYDVEQVEEVVLEAIKHEEEEDITEK</sequence>
<dbReference type="InterPro" id="IPR003711">
    <property type="entry name" value="CarD-like/TRCF_RID"/>
</dbReference>
<keyword evidence="3" id="KW-1185">Reference proteome</keyword>
<comment type="caution">
    <text evidence="2">The sequence shown here is derived from an EMBL/GenBank/DDBJ whole genome shotgun (WGS) entry which is preliminary data.</text>
</comment>
<dbReference type="EMBL" id="VUNQ01000008">
    <property type="protein sequence ID" value="MSU00828.1"/>
    <property type="molecule type" value="Genomic_DNA"/>
</dbReference>
<organism evidence="2 3">
    <name type="scientific">Tissierella pigra</name>
    <dbReference type="NCBI Taxonomy" id="2607614"/>
    <lineage>
        <taxon>Bacteria</taxon>
        <taxon>Bacillati</taxon>
        <taxon>Bacillota</taxon>
        <taxon>Tissierellia</taxon>
        <taxon>Tissierellales</taxon>
        <taxon>Tissierellaceae</taxon>
        <taxon>Tissierella</taxon>
    </lineage>
</organism>
<dbReference type="Proteomes" id="UP000469523">
    <property type="component" value="Unassembled WGS sequence"/>
</dbReference>
<protein>
    <submittedName>
        <fullName evidence="2">CarD family transcriptional regulator</fullName>
    </submittedName>
</protein>
<name>A0A6N7XX45_9FIRM</name>
<accession>A0A6N7XX45</accession>
<dbReference type="Pfam" id="PF21095">
    <property type="entry name" value="CarD_C"/>
    <property type="match status" value="1"/>
</dbReference>
<feature type="domain" description="CarD-like/TRCF RNAP-interacting" evidence="1">
    <location>
        <begin position="1"/>
        <end position="111"/>
    </location>
</feature>
<dbReference type="Pfam" id="PF02559">
    <property type="entry name" value="CarD_TRCF_RID"/>
    <property type="match status" value="1"/>
</dbReference>
<proteinExistence type="predicted"/>
<dbReference type="InterPro" id="IPR052531">
    <property type="entry name" value="CarD-like_regulator"/>
</dbReference>
<dbReference type="SMART" id="SM01058">
    <property type="entry name" value="CarD_TRCF"/>
    <property type="match status" value="1"/>
</dbReference>
<dbReference type="InterPro" id="IPR036101">
    <property type="entry name" value="CarD-like/TRCF_RID_sf"/>
</dbReference>
<dbReference type="Gene3D" id="2.40.10.170">
    <property type="match status" value="1"/>
</dbReference>
<dbReference type="InterPro" id="IPR048792">
    <property type="entry name" value="CarD_C"/>
</dbReference>
<dbReference type="PANTHER" id="PTHR38447">
    <property type="entry name" value="TRANSCRIPTION FACTOR YDEB-RELATED"/>
    <property type="match status" value="1"/>
</dbReference>
<dbReference type="PANTHER" id="PTHR38447:SF1">
    <property type="entry name" value="RNA POLYMERASE-BINDING TRANSCRIPTION FACTOR CARD"/>
    <property type="match status" value="1"/>
</dbReference>
<dbReference type="AlphaFoldDB" id="A0A6N7XX45"/>
<evidence type="ECO:0000313" key="3">
    <source>
        <dbReference type="Proteomes" id="UP000469523"/>
    </source>
</evidence>
<reference evidence="2 3" key="1">
    <citation type="submission" date="2019-09" db="EMBL/GenBank/DDBJ databases">
        <title>In-depth cultivation of the pig gut microbiome towards novel bacterial diversity and tailored functional studies.</title>
        <authorList>
            <person name="Wylensek D."/>
            <person name="Hitch T.C.A."/>
            <person name="Clavel T."/>
        </authorList>
    </citation>
    <scope>NUCLEOTIDE SEQUENCE [LARGE SCALE GENOMIC DNA]</scope>
    <source>
        <strain evidence="2 3">WCA3-693-APC-4?</strain>
    </source>
</reference>